<dbReference type="AlphaFoldDB" id="A0A4R9LWJ2"/>
<dbReference type="CDD" id="cd02968">
    <property type="entry name" value="SCO"/>
    <property type="match status" value="1"/>
</dbReference>
<proteinExistence type="inferred from homology"/>
<dbReference type="InterPro" id="IPR036249">
    <property type="entry name" value="Thioredoxin-like_sf"/>
</dbReference>
<evidence type="ECO:0000256" key="4">
    <source>
        <dbReference type="PIRSR" id="PIRSR603782-2"/>
    </source>
</evidence>
<dbReference type="SUPFAM" id="SSF52833">
    <property type="entry name" value="Thioredoxin-like"/>
    <property type="match status" value="1"/>
</dbReference>
<keyword evidence="7" id="KW-1185">Reference proteome</keyword>
<dbReference type="PANTHER" id="PTHR12151:SF25">
    <property type="entry name" value="LINALOOL DEHYDRATASE_ISOMERASE DOMAIN-CONTAINING PROTEIN"/>
    <property type="match status" value="1"/>
</dbReference>
<name>A0A4R9LWJ2_9LEPT</name>
<feature type="domain" description="Thioredoxin" evidence="5">
    <location>
        <begin position="39"/>
        <end position="229"/>
    </location>
</feature>
<dbReference type="EMBL" id="RQHW01000065">
    <property type="protein sequence ID" value="TGN17714.1"/>
    <property type="molecule type" value="Genomic_DNA"/>
</dbReference>
<dbReference type="PROSITE" id="PS51257">
    <property type="entry name" value="PROKAR_LIPOPROTEIN"/>
    <property type="match status" value="1"/>
</dbReference>
<dbReference type="GO" id="GO:0046872">
    <property type="term" value="F:metal ion binding"/>
    <property type="evidence" value="ECO:0007669"/>
    <property type="project" value="UniProtKB-KW"/>
</dbReference>
<dbReference type="PANTHER" id="PTHR12151">
    <property type="entry name" value="ELECTRON TRANSPORT PROTIN SCO1/SENC FAMILY MEMBER"/>
    <property type="match status" value="1"/>
</dbReference>
<keyword evidence="4" id="KW-1015">Disulfide bond</keyword>
<evidence type="ECO:0000313" key="7">
    <source>
        <dbReference type="Proteomes" id="UP000298058"/>
    </source>
</evidence>
<dbReference type="InterPro" id="IPR003782">
    <property type="entry name" value="SCO1/SenC"/>
</dbReference>
<feature type="binding site" evidence="3">
    <location>
        <position position="192"/>
    </location>
    <ligand>
        <name>Cu cation</name>
        <dbReference type="ChEBI" id="CHEBI:23378"/>
    </ligand>
</feature>
<evidence type="ECO:0000259" key="5">
    <source>
        <dbReference type="PROSITE" id="PS51352"/>
    </source>
</evidence>
<evidence type="ECO:0000256" key="3">
    <source>
        <dbReference type="PIRSR" id="PIRSR603782-1"/>
    </source>
</evidence>
<dbReference type="OrthoDB" id="339426at2"/>
<feature type="binding site" evidence="3">
    <location>
        <position position="102"/>
    </location>
    <ligand>
        <name>Cu cation</name>
        <dbReference type="ChEBI" id="CHEBI:23378"/>
    </ligand>
</feature>
<protein>
    <submittedName>
        <fullName evidence="6">SCO family protein</fullName>
    </submittedName>
</protein>
<comment type="caution">
    <text evidence="6">The sequence shown here is derived from an EMBL/GenBank/DDBJ whole genome shotgun (WGS) entry which is preliminary data.</text>
</comment>
<dbReference type="InterPro" id="IPR013766">
    <property type="entry name" value="Thioredoxin_domain"/>
</dbReference>
<feature type="disulfide bond" description="Redox-active" evidence="4">
    <location>
        <begin position="102"/>
        <end position="106"/>
    </location>
</feature>
<keyword evidence="3" id="KW-0479">Metal-binding</keyword>
<dbReference type="Proteomes" id="UP000298058">
    <property type="component" value="Unassembled WGS sequence"/>
</dbReference>
<keyword evidence="2 3" id="KW-0186">Copper</keyword>
<reference evidence="6" key="1">
    <citation type="journal article" date="2019" name="PLoS Negl. Trop. Dis.">
        <title>Revisiting the worldwide diversity of Leptospira species in the environment.</title>
        <authorList>
            <person name="Vincent A.T."/>
            <person name="Schiettekatte O."/>
            <person name="Bourhy P."/>
            <person name="Veyrier F.J."/>
            <person name="Picardeau M."/>
        </authorList>
    </citation>
    <scope>NUCLEOTIDE SEQUENCE [LARGE SCALE GENOMIC DNA]</scope>
    <source>
        <strain evidence="6">201300427</strain>
    </source>
</reference>
<feature type="binding site" evidence="3">
    <location>
        <position position="106"/>
    </location>
    <ligand>
        <name>Cu cation</name>
        <dbReference type="ChEBI" id="CHEBI:23378"/>
    </ligand>
</feature>
<organism evidence="6 7">
    <name type="scientific">Leptospira idonii</name>
    <dbReference type="NCBI Taxonomy" id="1193500"/>
    <lineage>
        <taxon>Bacteria</taxon>
        <taxon>Pseudomonadati</taxon>
        <taxon>Spirochaetota</taxon>
        <taxon>Spirochaetia</taxon>
        <taxon>Leptospirales</taxon>
        <taxon>Leptospiraceae</taxon>
        <taxon>Leptospira</taxon>
    </lineage>
</organism>
<evidence type="ECO:0000313" key="6">
    <source>
        <dbReference type="EMBL" id="TGN17714.1"/>
    </source>
</evidence>
<dbReference type="Pfam" id="PF02630">
    <property type="entry name" value="SCO1-SenC"/>
    <property type="match status" value="1"/>
</dbReference>
<dbReference type="PROSITE" id="PS51352">
    <property type="entry name" value="THIOREDOXIN_2"/>
    <property type="match status" value="1"/>
</dbReference>
<evidence type="ECO:0000256" key="1">
    <source>
        <dbReference type="ARBA" id="ARBA00010996"/>
    </source>
</evidence>
<accession>A0A4R9LWJ2</accession>
<gene>
    <name evidence="6" type="ORF">EHS15_16245</name>
</gene>
<evidence type="ECO:0000256" key="2">
    <source>
        <dbReference type="ARBA" id="ARBA00023008"/>
    </source>
</evidence>
<sequence>MKSFFHYSALIIFTLILFGCDSWEQESGKKDSSLTFFAKPEKDKLPYFRGKDLEAFWSEQGDLPEEVRMVDAFSFQNQLDQNIKETHLKDKITIVSFFFAKCHGICPSIIRNLKFVQSAYGKEPKVQIVSYSVTPDLDTPFELKKFGEEKGIWPQKWSLLTGDREKIFRLARNTFQADTNTTNKDSVKDFVHSEQIFLIDENLRFRGIYNGNRGESVKIMIDDIKLLLKEKPLPLN</sequence>
<comment type="similarity">
    <text evidence="1">Belongs to the SCO1/2 family.</text>
</comment>
<dbReference type="Gene3D" id="3.40.30.10">
    <property type="entry name" value="Glutaredoxin"/>
    <property type="match status" value="1"/>
</dbReference>